<evidence type="ECO:0000256" key="7">
    <source>
        <dbReference type="ARBA" id="ARBA00022958"/>
    </source>
</evidence>
<dbReference type="GO" id="GO:0001508">
    <property type="term" value="P:action potential"/>
    <property type="evidence" value="ECO:0007669"/>
    <property type="project" value="TreeGrafter"/>
</dbReference>
<comment type="subcellular location">
    <subcellularLocation>
        <location evidence="1">Membrane</location>
        <topology evidence="1">Multi-pass membrane protein</topology>
    </subcellularLocation>
</comment>
<reference evidence="15" key="1">
    <citation type="journal article" date="2020" name="J. Eukaryot. Microbiol.">
        <title>De novo Sequencing, Assembly and Annotation of the Transcriptome for the Free-Living Testate Amoeba Arcella intermedia.</title>
        <authorList>
            <person name="Ribeiro G.M."/>
            <person name="Porfirio-Sousa A.L."/>
            <person name="Maurer-Alcala X.X."/>
            <person name="Katz L.A."/>
            <person name="Lahr D.J.G."/>
        </authorList>
    </citation>
    <scope>NUCLEOTIDE SEQUENCE</scope>
</reference>
<keyword evidence="3" id="KW-0633">Potassium transport</keyword>
<dbReference type="Pfam" id="PF00520">
    <property type="entry name" value="Ion_trans"/>
    <property type="match status" value="1"/>
</dbReference>
<proteinExistence type="predicted"/>
<keyword evidence="5" id="KW-0631">Potassium channel</keyword>
<sequence>MEDFKDTVGEKKKLVAKNNLEWIFYTMTKGHYFSKTAFVYMVISNIVILMATITILVSTLPEYWEHSTEALDGLESFSVAFFTFDYVLRLISVPETKWRWAIQPMQIIDLLSIVPYYVELILANTRGAHFVGLSVLRIFRTLWAFKIARFSKLMPLFTRALVKSKDGFALFFMIMLIVMVIVSGMMFFAEQTISQFDPVSRIWLYPDGSISHYQSIPDAFWWFMVTVTTVGYGDAFPKSQLGRAVAVCAMLLGILVIAVPVAVFGVNFTTAWNERRDEIRTNKFRQWKRRQTMNTRKETTKKLGATIQKRFKDYSIRLNNLKEQMEELVVEELELRELVSLSLSLTAKASEE</sequence>
<keyword evidence="7" id="KW-0630">Potassium</keyword>
<dbReference type="InterPro" id="IPR027359">
    <property type="entry name" value="Volt_channel_dom_sf"/>
</dbReference>
<organism evidence="15">
    <name type="scientific">Arcella intermedia</name>
    <dbReference type="NCBI Taxonomy" id="1963864"/>
    <lineage>
        <taxon>Eukaryota</taxon>
        <taxon>Amoebozoa</taxon>
        <taxon>Tubulinea</taxon>
        <taxon>Elardia</taxon>
        <taxon>Arcellinida</taxon>
        <taxon>Sphaerothecina</taxon>
        <taxon>Arcellidae</taxon>
        <taxon>Arcella</taxon>
    </lineage>
</organism>
<evidence type="ECO:0000259" key="14">
    <source>
        <dbReference type="Pfam" id="PF00520"/>
    </source>
</evidence>
<dbReference type="InterPro" id="IPR005821">
    <property type="entry name" value="Ion_trans_dom"/>
</dbReference>
<dbReference type="Gene3D" id="1.10.287.70">
    <property type="match status" value="1"/>
</dbReference>
<feature type="transmembrane region" description="Helical" evidence="13">
    <location>
        <begin position="168"/>
        <end position="189"/>
    </location>
</feature>
<keyword evidence="12" id="KW-0175">Coiled coil</keyword>
<feature type="domain" description="Ion transport" evidence="14">
    <location>
        <begin position="42"/>
        <end position="270"/>
    </location>
</feature>
<keyword evidence="6" id="KW-0851">Voltage-gated channel</keyword>
<dbReference type="SUPFAM" id="SSF81324">
    <property type="entry name" value="Voltage-gated potassium channels"/>
    <property type="match status" value="1"/>
</dbReference>
<dbReference type="PANTHER" id="PTHR11537:SF254">
    <property type="entry name" value="POTASSIUM VOLTAGE-GATED CHANNEL PROTEIN SHAB"/>
    <property type="match status" value="1"/>
</dbReference>
<feature type="transmembrane region" description="Helical" evidence="13">
    <location>
        <begin position="37"/>
        <end position="58"/>
    </location>
</feature>
<keyword evidence="8 13" id="KW-1133">Transmembrane helix</keyword>
<protein>
    <recommendedName>
        <fullName evidence="14">Ion transport domain-containing protein</fullName>
    </recommendedName>
</protein>
<name>A0A6B2L8C3_9EUKA</name>
<dbReference type="AlphaFoldDB" id="A0A6B2L8C3"/>
<evidence type="ECO:0000256" key="2">
    <source>
        <dbReference type="ARBA" id="ARBA00022448"/>
    </source>
</evidence>
<accession>A0A6B2L8C3</accession>
<evidence type="ECO:0000256" key="1">
    <source>
        <dbReference type="ARBA" id="ARBA00004141"/>
    </source>
</evidence>
<feature type="transmembrane region" description="Helical" evidence="13">
    <location>
        <begin position="70"/>
        <end position="88"/>
    </location>
</feature>
<keyword evidence="9" id="KW-0406">Ion transport</keyword>
<dbReference type="EMBL" id="GIBP01004247">
    <property type="protein sequence ID" value="NDV33216.1"/>
    <property type="molecule type" value="Transcribed_RNA"/>
</dbReference>
<evidence type="ECO:0000256" key="13">
    <source>
        <dbReference type="SAM" id="Phobius"/>
    </source>
</evidence>
<dbReference type="InterPro" id="IPR028325">
    <property type="entry name" value="VG_K_chnl"/>
</dbReference>
<evidence type="ECO:0000313" key="15">
    <source>
        <dbReference type="EMBL" id="NDV33216.1"/>
    </source>
</evidence>
<evidence type="ECO:0000256" key="11">
    <source>
        <dbReference type="ARBA" id="ARBA00023303"/>
    </source>
</evidence>
<evidence type="ECO:0000256" key="6">
    <source>
        <dbReference type="ARBA" id="ARBA00022882"/>
    </source>
</evidence>
<evidence type="ECO:0000256" key="5">
    <source>
        <dbReference type="ARBA" id="ARBA00022826"/>
    </source>
</evidence>
<evidence type="ECO:0000256" key="8">
    <source>
        <dbReference type="ARBA" id="ARBA00022989"/>
    </source>
</evidence>
<evidence type="ECO:0000256" key="10">
    <source>
        <dbReference type="ARBA" id="ARBA00023136"/>
    </source>
</evidence>
<keyword evidence="11" id="KW-0407">Ion channel</keyword>
<feature type="coiled-coil region" evidence="12">
    <location>
        <begin position="311"/>
        <end position="338"/>
    </location>
</feature>
<dbReference type="GO" id="GO:0005249">
    <property type="term" value="F:voltage-gated potassium channel activity"/>
    <property type="evidence" value="ECO:0007669"/>
    <property type="project" value="InterPro"/>
</dbReference>
<keyword evidence="4 13" id="KW-0812">Transmembrane</keyword>
<dbReference type="PANTHER" id="PTHR11537">
    <property type="entry name" value="VOLTAGE-GATED POTASSIUM CHANNEL"/>
    <property type="match status" value="1"/>
</dbReference>
<dbReference type="PRINTS" id="PR00169">
    <property type="entry name" value="KCHANNEL"/>
</dbReference>
<evidence type="ECO:0000256" key="12">
    <source>
        <dbReference type="SAM" id="Coils"/>
    </source>
</evidence>
<evidence type="ECO:0000256" key="3">
    <source>
        <dbReference type="ARBA" id="ARBA00022538"/>
    </source>
</evidence>
<feature type="transmembrane region" description="Helical" evidence="13">
    <location>
        <begin position="244"/>
        <end position="266"/>
    </location>
</feature>
<evidence type="ECO:0000256" key="9">
    <source>
        <dbReference type="ARBA" id="ARBA00023065"/>
    </source>
</evidence>
<keyword evidence="2" id="KW-0813">Transport</keyword>
<dbReference type="Gene3D" id="1.20.120.350">
    <property type="entry name" value="Voltage-gated potassium channels. Chain C"/>
    <property type="match status" value="1"/>
</dbReference>
<evidence type="ECO:0000256" key="4">
    <source>
        <dbReference type="ARBA" id="ARBA00022692"/>
    </source>
</evidence>
<dbReference type="GO" id="GO:0008076">
    <property type="term" value="C:voltage-gated potassium channel complex"/>
    <property type="evidence" value="ECO:0007669"/>
    <property type="project" value="InterPro"/>
</dbReference>
<keyword evidence="10 13" id="KW-0472">Membrane</keyword>